<evidence type="ECO:0000256" key="28">
    <source>
        <dbReference type="ARBA" id="ARBA00049273"/>
    </source>
</evidence>
<dbReference type="InterPro" id="IPR042089">
    <property type="entry name" value="Peptidase_M13_dom_2"/>
</dbReference>
<keyword evidence="10 31" id="KW-0812">Transmembrane</keyword>
<evidence type="ECO:0000256" key="24">
    <source>
        <dbReference type="ARBA" id="ARBA00031486"/>
    </source>
</evidence>
<dbReference type="OrthoDB" id="6475849at2759"/>
<dbReference type="Proteomes" id="UP000657035">
    <property type="component" value="Unassembled WGS sequence"/>
</dbReference>
<keyword evidence="17" id="KW-0482">Metalloprotease</keyword>
<dbReference type="PANTHER" id="PTHR11733">
    <property type="entry name" value="ZINC METALLOPROTEASE FAMILY M13 NEPRILYSIN-RELATED"/>
    <property type="match status" value="1"/>
</dbReference>
<keyword evidence="12" id="KW-0479">Metal-binding</keyword>
<evidence type="ECO:0000256" key="13">
    <source>
        <dbReference type="ARBA" id="ARBA00022801"/>
    </source>
</evidence>
<evidence type="ECO:0000256" key="3">
    <source>
        <dbReference type="ARBA" id="ARBA00004401"/>
    </source>
</evidence>
<dbReference type="InterPro" id="IPR000718">
    <property type="entry name" value="Peptidase_M13"/>
</dbReference>
<keyword evidence="13" id="KW-0378">Hydrolase</keyword>
<keyword evidence="11" id="KW-0519">Myristate</keyword>
<dbReference type="SUPFAM" id="SSF55486">
    <property type="entry name" value="Metalloproteases ('zincins'), catalytic domain"/>
    <property type="match status" value="1"/>
</dbReference>
<keyword evidence="16 31" id="KW-1133">Transmembrane helix</keyword>
<comment type="catalytic activity">
    <reaction evidence="26">
        <text>neurotensin + H2O = neurotensin(1-10) + L-tyrosyl-L-isoleucyl-L-leucine</text>
        <dbReference type="Rhea" id="RHEA:71479"/>
        <dbReference type="ChEBI" id="CHEBI:15377"/>
        <dbReference type="ChEBI" id="CHEBI:147362"/>
        <dbReference type="ChEBI" id="CHEBI:190705"/>
        <dbReference type="ChEBI" id="CHEBI:190707"/>
    </reaction>
    <physiologicalReaction direction="left-to-right" evidence="26">
        <dbReference type="Rhea" id="RHEA:71480"/>
    </physiologicalReaction>
</comment>
<dbReference type="GO" id="GO:0005886">
    <property type="term" value="C:plasma membrane"/>
    <property type="evidence" value="ECO:0007669"/>
    <property type="project" value="UniProtKB-SubCell"/>
</dbReference>
<comment type="catalytic activity">
    <reaction evidence="27">
        <text>substance P + H2O = substance P(1-7) + L-Phe-Gly-L-Leu-L-Met-NH2</text>
        <dbReference type="Rhea" id="RHEA:71467"/>
        <dbReference type="ChEBI" id="CHEBI:15377"/>
        <dbReference type="ChEBI" id="CHEBI:190692"/>
        <dbReference type="ChEBI" id="CHEBI:190695"/>
        <dbReference type="ChEBI" id="CHEBI:190698"/>
    </reaction>
    <physiologicalReaction direction="left-to-right" evidence="27">
        <dbReference type="Rhea" id="RHEA:71468"/>
    </physiologicalReaction>
</comment>
<evidence type="ECO:0000256" key="29">
    <source>
        <dbReference type="ARBA" id="ARBA00049470"/>
    </source>
</evidence>
<dbReference type="AlphaFoldDB" id="A0A851PIZ2"/>
<evidence type="ECO:0000313" key="35">
    <source>
        <dbReference type="Proteomes" id="UP000657035"/>
    </source>
</evidence>
<keyword evidence="20" id="KW-0325">Glycoprotein</keyword>
<dbReference type="CDD" id="cd08662">
    <property type="entry name" value="M13"/>
    <property type="match status" value="1"/>
</dbReference>
<evidence type="ECO:0000256" key="12">
    <source>
        <dbReference type="ARBA" id="ARBA00022723"/>
    </source>
</evidence>
<keyword evidence="7" id="KW-1003">Cell membrane</keyword>
<reference evidence="34" key="1">
    <citation type="submission" date="2019-09" db="EMBL/GenBank/DDBJ databases">
        <title>Bird 10,000 Genomes (B10K) Project - Family phase.</title>
        <authorList>
            <person name="Zhang G."/>
        </authorList>
    </citation>
    <scope>NUCLEOTIDE SEQUENCE</scope>
    <source>
        <strain evidence="34">B10K-CU-031-38</strain>
    </source>
</reference>
<evidence type="ECO:0000256" key="26">
    <source>
        <dbReference type="ARBA" id="ARBA00047638"/>
    </source>
</evidence>
<dbReference type="InterPro" id="IPR024079">
    <property type="entry name" value="MetalloPept_cat_dom_sf"/>
</dbReference>
<dbReference type="InterPro" id="IPR008753">
    <property type="entry name" value="Peptidase_M13_N"/>
</dbReference>
<evidence type="ECO:0000256" key="20">
    <source>
        <dbReference type="ARBA" id="ARBA00023180"/>
    </source>
</evidence>
<dbReference type="GO" id="GO:0016485">
    <property type="term" value="P:protein processing"/>
    <property type="evidence" value="ECO:0007669"/>
    <property type="project" value="TreeGrafter"/>
</dbReference>
<evidence type="ECO:0000256" key="16">
    <source>
        <dbReference type="ARBA" id="ARBA00022989"/>
    </source>
</evidence>
<evidence type="ECO:0000256" key="5">
    <source>
        <dbReference type="ARBA" id="ARBA00012521"/>
    </source>
</evidence>
<dbReference type="GO" id="GO:0097242">
    <property type="term" value="P:amyloid-beta clearance"/>
    <property type="evidence" value="ECO:0007669"/>
    <property type="project" value="TreeGrafter"/>
</dbReference>
<evidence type="ECO:0000256" key="9">
    <source>
        <dbReference type="ARBA" id="ARBA00022670"/>
    </source>
</evidence>
<organism evidence="34 35">
    <name type="scientific">Anhinga anhinga</name>
    <name type="common">Anhinga</name>
    <name type="synonym">Plotus anhinga</name>
    <dbReference type="NCBI Taxonomy" id="56067"/>
    <lineage>
        <taxon>Eukaryota</taxon>
        <taxon>Metazoa</taxon>
        <taxon>Chordata</taxon>
        <taxon>Craniata</taxon>
        <taxon>Vertebrata</taxon>
        <taxon>Euteleostomi</taxon>
        <taxon>Archelosauria</taxon>
        <taxon>Archosauria</taxon>
        <taxon>Dinosauria</taxon>
        <taxon>Saurischia</taxon>
        <taxon>Theropoda</taxon>
        <taxon>Coelurosauria</taxon>
        <taxon>Aves</taxon>
        <taxon>Neognathae</taxon>
        <taxon>Neoaves</taxon>
        <taxon>Aequornithes</taxon>
        <taxon>Suliformes</taxon>
        <taxon>Anhingidae</taxon>
        <taxon>Anhinga</taxon>
    </lineage>
</organism>
<feature type="non-terminal residue" evidence="34">
    <location>
        <position position="748"/>
    </location>
</feature>
<dbReference type="EMBL" id="WBMU01000032">
    <property type="protein sequence ID" value="NXC65589.1"/>
    <property type="molecule type" value="Genomic_DNA"/>
</dbReference>
<keyword evidence="18 31" id="KW-0472">Membrane</keyword>
<dbReference type="Pfam" id="PF01431">
    <property type="entry name" value="Peptidase_M13"/>
    <property type="match status" value="1"/>
</dbReference>
<dbReference type="GO" id="GO:0004222">
    <property type="term" value="F:metalloendopeptidase activity"/>
    <property type="evidence" value="ECO:0007669"/>
    <property type="project" value="UniProtKB-EC"/>
</dbReference>
<evidence type="ECO:0000256" key="18">
    <source>
        <dbReference type="ARBA" id="ARBA00023136"/>
    </source>
</evidence>
<dbReference type="Pfam" id="PF05649">
    <property type="entry name" value="Peptidase_M13_N"/>
    <property type="match status" value="1"/>
</dbReference>
<gene>
    <name evidence="34" type="primary">Mme</name>
    <name evidence="34" type="ORF">ANHANH_R00091</name>
</gene>
<dbReference type="PROSITE" id="PS51885">
    <property type="entry name" value="NEPRILYSIN"/>
    <property type="match status" value="1"/>
</dbReference>
<keyword evidence="21" id="KW-0449">Lipoprotein</keyword>
<evidence type="ECO:0000256" key="17">
    <source>
        <dbReference type="ARBA" id="ARBA00023049"/>
    </source>
</evidence>
<keyword evidence="35" id="KW-1185">Reference proteome</keyword>
<dbReference type="InterPro" id="IPR018497">
    <property type="entry name" value="Peptidase_M13_C"/>
</dbReference>
<feature type="domain" description="Peptidase M13 C-terminal" evidence="32">
    <location>
        <begin position="542"/>
        <end position="747"/>
    </location>
</feature>
<sequence length="748" mass="85224">MGKSESQMDITEMNTPKPKKKLRWSKLEIGLAVVAILLAIVAIVMIILYATYDDSLCLDLSCITAARILENMDTTAEPCNDFYQYACGGWLKRNVIPETSSRYSNFDILRDELEVVLKDVLNTPSSNDIAAVQKAKTLYRSCINETTIDSRGGKPLISLLPDVFDWPVATTNWESSYGSVWTAETAIAQLNSRYGKKVLINFFVGTDDKNSTAHIIHIDQPGLGLPSRDYYECTGAYKEACSAYVDFMISVAKLILQERNISFTESEIAEQMKRVMDLEKEIANATTKSEDRNDPLLLYNKMTLAQLQNNFSLEISQKAFSWSKFINDIMSTVQINIENTEHVIVCDPEYLIKLKSILNKYSSRDLQNYMAWRFIMDLVNSLSRNYKDTRNAFRKALYGTTSETAVWRRCANYVNGNMENAVGRLYVEEAFAGDSKHVVEEMIADIRDVFIKTLDELTWMDAETKKKAEQKARAIRERIGYPDEIVTDDNKLNSEYQELNYTEEQYFENIIQNLAFTQKKRLKKLREKVDKEEWISGAAVVNAFYSASRNQIVFPAGILQPPFFSASQPRSLNYGGIGMVIGHEITHGFDDNGRNFNENGDLVDWWTEESARNFKDLSQCMVYQYGNFSWDLAGGQHLSGINTLGENIADNGGIRQAYKAYQNFVKKHGKEKLLPGLEMSHKQLFFLNFAQVWCGTYRPEYAVNSIKTDVHSPGKFVIGSLQNSPEFSEAFSCTKTNYMDPAEKCRVW</sequence>
<protein>
    <recommendedName>
        <fullName evidence="6">Neprilysin</fullName>
        <ecNumber evidence="5">3.4.24.11</ecNumber>
    </recommendedName>
    <alternativeName>
        <fullName evidence="25">Atriopeptidase</fullName>
    </alternativeName>
    <alternativeName>
        <fullName evidence="23">Enkephalinase</fullName>
    </alternativeName>
    <alternativeName>
        <fullName evidence="22">Neutral endopeptidase 24.11</fullName>
    </alternativeName>
    <alternativeName>
        <fullName evidence="24">Skin fibroblast elastase</fullName>
    </alternativeName>
</protein>
<evidence type="ECO:0000256" key="22">
    <source>
        <dbReference type="ARBA" id="ARBA00031127"/>
    </source>
</evidence>
<evidence type="ECO:0000256" key="10">
    <source>
        <dbReference type="ARBA" id="ARBA00022692"/>
    </source>
</evidence>
<feature type="domain" description="Peptidase M13 N-terminal" evidence="33">
    <location>
        <begin position="78"/>
        <end position="482"/>
    </location>
</feature>
<evidence type="ECO:0000256" key="11">
    <source>
        <dbReference type="ARBA" id="ARBA00022707"/>
    </source>
</evidence>
<keyword evidence="30" id="KW-0175">Coiled coil</keyword>
<evidence type="ECO:0000256" key="7">
    <source>
        <dbReference type="ARBA" id="ARBA00022475"/>
    </source>
</evidence>
<comment type="catalytic activity">
    <reaction evidence="29">
        <text>substance P + H2O = substance P(1-9) + L-Leu-L-Met-NH2</text>
        <dbReference type="Rhea" id="RHEA:71459"/>
        <dbReference type="ChEBI" id="CHEBI:15377"/>
        <dbReference type="ChEBI" id="CHEBI:190692"/>
        <dbReference type="ChEBI" id="CHEBI:190693"/>
        <dbReference type="ChEBI" id="CHEBI:190700"/>
    </reaction>
    <physiologicalReaction direction="left-to-right" evidence="29">
        <dbReference type="Rhea" id="RHEA:71460"/>
    </physiologicalReaction>
</comment>
<evidence type="ECO:0000256" key="21">
    <source>
        <dbReference type="ARBA" id="ARBA00023288"/>
    </source>
</evidence>
<dbReference type="EC" id="3.4.24.11" evidence="5"/>
<dbReference type="PANTHER" id="PTHR11733:SF114">
    <property type="entry name" value="NEPRILYSIN"/>
    <property type="match status" value="1"/>
</dbReference>
<evidence type="ECO:0000256" key="2">
    <source>
        <dbReference type="ARBA" id="ARBA00001947"/>
    </source>
</evidence>
<comment type="catalytic activity">
    <reaction evidence="1">
        <text>Preferential cleavage of polypeptides between hydrophobic residues, particularly with Phe or Tyr at P1'.</text>
        <dbReference type="EC" id="3.4.24.11"/>
    </reaction>
</comment>
<dbReference type="GO" id="GO:0046872">
    <property type="term" value="F:metal ion binding"/>
    <property type="evidence" value="ECO:0007669"/>
    <property type="project" value="UniProtKB-KW"/>
</dbReference>
<comment type="catalytic activity">
    <reaction evidence="28">
        <text>neurotensin + H2O = neurotensin(1-11) + L-isoleucyl-L-leucine</text>
        <dbReference type="Rhea" id="RHEA:71475"/>
        <dbReference type="ChEBI" id="CHEBI:15377"/>
        <dbReference type="ChEBI" id="CHEBI:147362"/>
        <dbReference type="ChEBI" id="CHEBI:190704"/>
        <dbReference type="ChEBI" id="CHEBI:190706"/>
    </reaction>
    <physiologicalReaction direction="left-to-right" evidence="28">
        <dbReference type="Rhea" id="RHEA:71476"/>
    </physiologicalReaction>
</comment>
<proteinExistence type="inferred from homology"/>
<feature type="coiled-coil region" evidence="30">
    <location>
        <begin position="261"/>
        <end position="288"/>
    </location>
</feature>
<accession>A0A851PIZ2</accession>
<evidence type="ECO:0000256" key="27">
    <source>
        <dbReference type="ARBA" id="ARBA00048093"/>
    </source>
</evidence>
<dbReference type="Gene3D" id="1.10.1380.10">
    <property type="entry name" value="Neutral endopeptidase , domain2"/>
    <property type="match status" value="1"/>
</dbReference>
<keyword evidence="15" id="KW-0735">Signal-anchor</keyword>
<evidence type="ECO:0000313" key="34">
    <source>
        <dbReference type="EMBL" id="NXC65589.1"/>
    </source>
</evidence>
<dbReference type="Gene3D" id="3.40.390.10">
    <property type="entry name" value="Collagenase (Catalytic Domain)"/>
    <property type="match status" value="1"/>
</dbReference>
<comment type="subcellular location">
    <subcellularLocation>
        <location evidence="3">Cell membrane</location>
        <topology evidence="3">Single-pass type II membrane protein</topology>
    </subcellularLocation>
</comment>
<evidence type="ECO:0000256" key="1">
    <source>
        <dbReference type="ARBA" id="ARBA00000716"/>
    </source>
</evidence>
<evidence type="ECO:0000256" key="8">
    <source>
        <dbReference type="ARBA" id="ARBA00022553"/>
    </source>
</evidence>
<keyword evidence="19" id="KW-1015">Disulfide bond</keyword>
<comment type="caution">
    <text evidence="34">The sequence shown here is derived from an EMBL/GenBank/DDBJ whole genome shotgun (WGS) entry which is preliminary data.</text>
</comment>
<evidence type="ECO:0000256" key="25">
    <source>
        <dbReference type="ARBA" id="ARBA00032584"/>
    </source>
</evidence>
<evidence type="ECO:0000256" key="23">
    <source>
        <dbReference type="ARBA" id="ARBA00031362"/>
    </source>
</evidence>
<evidence type="ECO:0000256" key="31">
    <source>
        <dbReference type="SAM" id="Phobius"/>
    </source>
</evidence>
<dbReference type="GlyCosmos" id="A0A851PIZ2">
    <property type="glycosylation" value="3 sites, No reported glycans"/>
</dbReference>
<evidence type="ECO:0000256" key="30">
    <source>
        <dbReference type="SAM" id="Coils"/>
    </source>
</evidence>
<evidence type="ECO:0000256" key="15">
    <source>
        <dbReference type="ARBA" id="ARBA00022968"/>
    </source>
</evidence>
<evidence type="ECO:0000256" key="6">
    <source>
        <dbReference type="ARBA" id="ARBA00022077"/>
    </source>
</evidence>
<evidence type="ECO:0000256" key="4">
    <source>
        <dbReference type="ARBA" id="ARBA00007357"/>
    </source>
</evidence>
<comment type="similarity">
    <text evidence="4">Belongs to the peptidase M13 family.</text>
</comment>
<evidence type="ECO:0000256" key="14">
    <source>
        <dbReference type="ARBA" id="ARBA00022833"/>
    </source>
</evidence>
<comment type="cofactor">
    <cofactor evidence="2">
        <name>Zn(2+)</name>
        <dbReference type="ChEBI" id="CHEBI:29105"/>
    </cofactor>
</comment>
<feature type="transmembrane region" description="Helical" evidence="31">
    <location>
        <begin position="29"/>
        <end position="52"/>
    </location>
</feature>
<evidence type="ECO:0000256" key="19">
    <source>
        <dbReference type="ARBA" id="ARBA00023157"/>
    </source>
</evidence>
<keyword evidence="9" id="KW-0645">Protease</keyword>
<dbReference type="PRINTS" id="PR00786">
    <property type="entry name" value="NEPRILYSIN"/>
</dbReference>
<keyword evidence="8" id="KW-0597">Phosphoprotein</keyword>
<evidence type="ECO:0000259" key="33">
    <source>
        <dbReference type="Pfam" id="PF05649"/>
    </source>
</evidence>
<evidence type="ECO:0000259" key="32">
    <source>
        <dbReference type="Pfam" id="PF01431"/>
    </source>
</evidence>
<keyword evidence="14" id="KW-0862">Zinc</keyword>
<feature type="non-terminal residue" evidence="34">
    <location>
        <position position="1"/>
    </location>
</feature>
<name>A0A851PIZ2_ANHAN</name>